<feature type="compositionally biased region" description="Polar residues" evidence="1">
    <location>
        <begin position="291"/>
        <end position="302"/>
    </location>
</feature>
<proteinExistence type="predicted"/>
<organism evidence="2 3">
    <name type="scientific">Gonapodya prolifera (strain JEL478)</name>
    <name type="common">Monoblepharis prolifera</name>
    <dbReference type="NCBI Taxonomy" id="1344416"/>
    <lineage>
        <taxon>Eukaryota</taxon>
        <taxon>Fungi</taxon>
        <taxon>Fungi incertae sedis</taxon>
        <taxon>Chytridiomycota</taxon>
        <taxon>Chytridiomycota incertae sedis</taxon>
        <taxon>Monoblepharidomycetes</taxon>
        <taxon>Monoblepharidales</taxon>
        <taxon>Gonapodyaceae</taxon>
        <taxon>Gonapodya</taxon>
    </lineage>
</organism>
<accession>A0A139A6L7</accession>
<feature type="region of interest" description="Disordered" evidence="1">
    <location>
        <begin position="105"/>
        <end position="133"/>
    </location>
</feature>
<evidence type="ECO:0000256" key="1">
    <source>
        <dbReference type="SAM" id="MobiDB-lite"/>
    </source>
</evidence>
<reference evidence="2 3" key="1">
    <citation type="journal article" date="2015" name="Genome Biol. Evol.">
        <title>Phylogenomic analyses indicate that early fungi evolved digesting cell walls of algal ancestors of land plants.</title>
        <authorList>
            <person name="Chang Y."/>
            <person name="Wang S."/>
            <person name="Sekimoto S."/>
            <person name="Aerts A.L."/>
            <person name="Choi C."/>
            <person name="Clum A."/>
            <person name="LaButti K.M."/>
            <person name="Lindquist E.A."/>
            <person name="Yee Ngan C."/>
            <person name="Ohm R.A."/>
            <person name="Salamov A.A."/>
            <person name="Grigoriev I.V."/>
            <person name="Spatafora J.W."/>
            <person name="Berbee M.L."/>
        </authorList>
    </citation>
    <scope>NUCLEOTIDE SEQUENCE [LARGE SCALE GENOMIC DNA]</scope>
    <source>
        <strain evidence="2 3">JEL478</strain>
    </source>
</reference>
<feature type="compositionally biased region" description="Pro residues" evidence="1">
    <location>
        <begin position="258"/>
        <end position="272"/>
    </location>
</feature>
<evidence type="ECO:0000313" key="2">
    <source>
        <dbReference type="EMBL" id="KXS12411.1"/>
    </source>
</evidence>
<dbReference type="AlphaFoldDB" id="A0A139A6L7"/>
<gene>
    <name evidence="2" type="ORF">M427DRAFT_59559</name>
</gene>
<feature type="region of interest" description="Disordered" evidence="1">
    <location>
        <begin position="210"/>
        <end position="338"/>
    </location>
</feature>
<evidence type="ECO:0000313" key="3">
    <source>
        <dbReference type="Proteomes" id="UP000070544"/>
    </source>
</evidence>
<sequence>MSFLEYPPGVPSPTREGTGPPLLMALDDSPRPSWWLPQLPAHRAPGARMGSGPAPVPPTLSEGVETLFNSLRNAASLHEDAVGAGAGVGDKTGAGAETEMEDVQLAPSATAPARDASDVDVEMDTTGRSTPVPTFPGWLEGAVAVAQPRSVHAEWAAMPFPFYKPTFSAAAKPHQLQRSPDVMPGFPFPVMPVAPVLPAVFPAVPAPAPVAAHADSGSTPSSLPPPYPPPPPTLSNAPILPSEPRVSRKRPIEALTPPASPSATPPPPPPPVVASSSSSVAQPAAADTTVAGRSSTAVQPSRHTALGHHKRSRMAHDTAGGSGSDTGSGHAHAQLQSAHTQLQGSFGVGGAGAGLGVWGTAAAMGVVGRTAWIPTAWDR</sequence>
<dbReference type="EMBL" id="KQ965788">
    <property type="protein sequence ID" value="KXS12411.1"/>
    <property type="molecule type" value="Genomic_DNA"/>
</dbReference>
<feature type="region of interest" description="Disordered" evidence="1">
    <location>
        <begin position="1"/>
        <end position="21"/>
    </location>
</feature>
<feature type="compositionally biased region" description="Low complexity" evidence="1">
    <location>
        <begin position="273"/>
        <end position="286"/>
    </location>
</feature>
<protein>
    <submittedName>
        <fullName evidence="2">Uncharacterized protein</fullName>
    </submittedName>
</protein>
<keyword evidence="3" id="KW-1185">Reference proteome</keyword>
<feature type="compositionally biased region" description="Pro residues" evidence="1">
    <location>
        <begin position="222"/>
        <end position="233"/>
    </location>
</feature>
<dbReference type="Proteomes" id="UP000070544">
    <property type="component" value="Unassembled WGS sequence"/>
</dbReference>
<name>A0A139A6L7_GONPJ</name>